<accession>A0A7J7NS78</accession>
<evidence type="ECO:0008006" key="3">
    <source>
        <dbReference type="Google" id="ProtNLM"/>
    </source>
</evidence>
<reference evidence="1 2" key="1">
    <citation type="journal article" date="2020" name="IScience">
        <title>Genome Sequencing of the Endangered Kingdonia uniflora (Circaeasteraceae, Ranunculales) Reveals Potential Mechanisms of Evolutionary Specialization.</title>
        <authorList>
            <person name="Sun Y."/>
            <person name="Deng T."/>
            <person name="Zhang A."/>
            <person name="Moore M.J."/>
            <person name="Landis J.B."/>
            <person name="Lin N."/>
            <person name="Zhang H."/>
            <person name="Zhang X."/>
            <person name="Huang J."/>
            <person name="Zhang X."/>
            <person name="Sun H."/>
            <person name="Wang H."/>
        </authorList>
    </citation>
    <scope>NUCLEOTIDE SEQUENCE [LARGE SCALE GENOMIC DNA]</scope>
    <source>
        <strain evidence="1">TB1705</strain>
        <tissue evidence="1">Leaf</tissue>
    </source>
</reference>
<name>A0A7J7NS78_9MAGN</name>
<dbReference type="EMBL" id="JACGCM010000622">
    <property type="protein sequence ID" value="KAF6169778.1"/>
    <property type="molecule type" value="Genomic_DNA"/>
</dbReference>
<comment type="caution">
    <text evidence="1">The sequence shown here is derived from an EMBL/GenBank/DDBJ whole genome shotgun (WGS) entry which is preliminary data.</text>
</comment>
<gene>
    <name evidence="1" type="ORF">GIB67_034170</name>
</gene>
<evidence type="ECO:0000313" key="1">
    <source>
        <dbReference type="EMBL" id="KAF6169778.1"/>
    </source>
</evidence>
<evidence type="ECO:0000313" key="2">
    <source>
        <dbReference type="Proteomes" id="UP000541444"/>
    </source>
</evidence>
<keyword evidence="2" id="KW-1185">Reference proteome</keyword>
<proteinExistence type="predicted"/>
<organism evidence="1 2">
    <name type="scientific">Kingdonia uniflora</name>
    <dbReference type="NCBI Taxonomy" id="39325"/>
    <lineage>
        <taxon>Eukaryota</taxon>
        <taxon>Viridiplantae</taxon>
        <taxon>Streptophyta</taxon>
        <taxon>Embryophyta</taxon>
        <taxon>Tracheophyta</taxon>
        <taxon>Spermatophyta</taxon>
        <taxon>Magnoliopsida</taxon>
        <taxon>Ranunculales</taxon>
        <taxon>Circaeasteraceae</taxon>
        <taxon>Kingdonia</taxon>
    </lineage>
</organism>
<dbReference type="AlphaFoldDB" id="A0A7J7NS78"/>
<sequence length="203" mass="23465">MEGRRILVSPLPCSGHRVVAAATEKWPRGDGFVNSVKKLMRREICSKKSRAFSMSNSHKRYGVTYTNHVESWNNVIILMRDLLIQVFNGELHIICSEESFIRRDEAIKNQTHSTKWATNHCTSIKAMASTLTYRVRTGRDYLQMTSSGRTDYVNIGYGSYFCRWWQMMGIPCEYGVCALGISKVDPIYEYYTDDIYKVVYEPI</sequence>
<dbReference type="OrthoDB" id="1937887at2759"/>
<protein>
    <recommendedName>
        <fullName evidence="3">Zinc finger PMZ-type domain-containing protein</fullName>
    </recommendedName>
</protein>
<dbReference type="Proteomes" id="UP000541444">
    <property type="component" value="Unassembled WGS sequence"/>
</dbReference>